<organism evidence="1 2">
    <name type="scientific">Roridomyces roridus</name>
    <dbReference type="NCBI Taxonomy" id="1738132"/>
    <lineage>
        <taxon>Eukaryota</taxon>
        <taxon>Fungi</taxon>
        <taxon>Dikarya</taxon>
        <taxon>Basidiomycota</taxon>
        <taxon>Agaricomycotina</taxon>
        <taxon>Agaricomycetes</taxon>
        <taxon>Agaricomycetidae</taxon>
        <taxon>Agaricales</taxon>
        <taxon>Marasmiineae</taxon>
        <taxon>Mycenaceae</taxon>
        <taxon>Roridomyces</taxon>
    </lineage>
</organism>
<name>A0AAD7FFL9_9AGAR</name>
<dbReference type="Proteomes" id="UP001221142">
    <property type="component" value="Unassembled WGS sequence"/>
</dbReference>
<evidence type="ECO:0000313" key="2">
    <source>
        <dbReference type="Proteomes" id="UP001221142"/>
    </source>
</evidence>
<reference evidence="1" key="1">
    <citation type="submission" date="2023-03" db="EMBL/GenBank/DDBJ databases">
        <title>Massive genome expansion in bonnet fungi (Mycena s.s.) driven by repeated elements and novel gene families across ecological guilds.</title>
        <authorList>
            <consortium name="Lawrence Berkeley National Laboratory"/>
            <person name="Harder C.B."/>
            <person name="Miyauchi S."/>
            <person name="Viragh M."/>
            <person name="Kuo A."/>
            <person name="Thoen E."/>
            <person name="Andreopoulos B."/>
            <person name="Lu D."/>
            <person name="Skrede I."/>
            <person name="Drula E."/>
            <person name="Henrissat B."/>
            <person name="Morin E."/>
            <person name="Kohler A."/>
            <person name="Barry K."/>
            <person name="LaButti K."/>
            <person name="Morin E."/>
            <person name="Salamov A."/>
            <person name="Lipzen A."/>
            <person name="Mereny Z."/>
            <person name="Hegedus B."/>
            <person name="Baldrian P."/>
            <person name="Stursova M."/>
            <person name="Weitz H."/>
            <person name="Taylor A."/>
            <person name="Grigoriev I.V."/>
            <person name="Nagy L.G."/>
            <person name="Martin F."/>
            <person name="Kauserud H."/>
        </authorList>
    </citation>
    <scope>NUCLEOTIDE SEQUENCE</scope>
    <source>
        <strain evidence="1">9284</strain>
    </source>
</reference>
<proteinExistence type="predicted"/>
<evidence type="ECO:0008006" key="3">
    <source>
        <dbReference type="Google" id="ProtNLM"/>
    </source>
</evidence>
<keyword evidence="2" id="KW-1185">Reference proteome</keyword>
<accession>A0AAD7FFL9</accession>
<comment type="caution">
    <text evidence="1">The sequence shown here is derived from an EMBL/GenBank/DDBJ whole genome shotgun (WGS) entry which is preliminary data.</text>
</comment>
<dbReference type="EMBL" id="JARKIF010000021">
    <property type="protein sequence ID" value="KAJ7617201.1"/>
    <property type="molecule type" value="Genomic_DNA"/>
</dbReference>
<protein>
    <recommendedName>
        <fullName evidence="3">F-box domain-containing protein</fullName>
    </recommendedName>
</protein>
<evidence type="ECO:0000313" key="1">
    <source>
        <dbReference type="EMBL" id="KAJ7617201.1"/>
    </source>
</evidence>
<gene>
    <name evidence="1" type="ORF">FB45DRAFT_1063716</name>
</gene>
<sequence>MDPIQRQRSDVLAALDLVGYPVLALPPEITTEIFLWCIDTGQRVGSSEAPLLLTQICRDWRSLAIATPALWDTIPQVEFGLTRGELHPEMIVNTWFQRAGARPLTLVIFYSELEDPTLLESVLHPHASRLRDLHLVCDLQTLFDFATIPSFPILRTLALSSIDVDEDVDGDDGQVVLFRIDGAPLLVDLNLEHILPSMLVIPWAQLTKLTLGSIPHQKCLDVLRLVPALRDFGRKHSDELAQEDLPSDESLVTHPTITSLTIQHPELDGNILPCLTLPQLERFELGSRLNVYQPFSNDYVVPFLNKIAGTLRTFTVGMSPSVPINWLNPLDQLTTLELAHPEDLPFQSHVIRALDRRTSPDLLPKLRAFVFFDCPSDAVNEELLDALESRLTVDAGPDNSEATYARLESFRLL</sequence>
<dbReference type="AlphaFoldDB" id="A0AAD7FFL9"/>